<dbReference type="PANTHER" id="PTHR11946">
    <property type="entry name" value="VALYL-TRNA SYNTHETASES"/>
    <property type="match status" value="1"/>
</dbReference>
<evidence type="ECO:0000256" key="1">
    <source>
        <dbReference type="ARBA" id="ARBA00013169"/>
    </source>
</evidence>
<dbReference type="PRINTS" id="PR00986">
    <property type="entry name" value="TRNASYNTHVAL"/>
</dbReference>
<dbReference type="InterPro" id="IPR033705">
    <property type="entry name" value="Anticodon_Ia_Val"/>
</dbReference>
<dbReference type="InterPro" id="IPR001412">
    <property type="entry name" value="aa-tRNA-synth_I_CS"/>
</dbReference>
<dbReference type="NCBIfam" id="NF009687">
    <property type="entry name" value="PRK13208.1"/>
    <property type="match status" value="1"/>
</dbReference>
<organism evidence="12">
    <name type="scientific">freshwater metagenome</name>
    <dbReference type="NCBI Taxonomy" id="449393"/>
    <lineage>
        <taxon>unclassified sequences</taxon>
        <taxon>metagenomes</taxon>
        <taxon>ecological metagenomes</taxon>
    </lineage>
</organism>
<dbReference type="InterPro" id="IPR048044">
    <property type="entry name" value="Valyl-tRNA_ligase_actino"/>
</dbReference>
<dbReference type="NCBIfam" id="NF000540">
    <property type="entry name" value="alt_ValS"/>
    <property type="match status" value="1"/>
</dbReference>
<sequence>MTTIPDKPSLDGIEARWIQQWDADGTYRFDRTATRDQVFAIDTPPPTVSGSLHIGHVFSYTHTDTIARYQRMTGKSVFYPIGWDDNGLATERRVQNYFGVRCDPTVAYQPGFEPPFQGDPPKDHQAIAISRPNFIELCEELTAHDEQIFEHVLRRLGLSYDWSLLYTTIDDHSRRASQRAFLRNLGRGEAYTQDAPTLWDVDYKTAVAQAEMEDRETAGSYHQLAFHRTDGGGDIVIDTTRPELLAACVALVAHPSDERYQGLFGTVTVKTPLFGVEVPVLAHPLADPEKGTGIAMICTFGDTSDVTWWRELNLPTRAVVGRDGRLVNDTPWITDATGAANYAQLIGRSTKQAQKQVVAMLAESGELLGDPRPIMHPVKFYERGDRPLEIVSSRQWYIRNGGREADLRTALVARGNEITWHPAHMQHRYTNWVEGLNGDWLVSRQRFFGVPVPVWYALDAEGNPNYDQPLVPQESQLPIDPSTDCPEGFTNDQRNQPGGFMGDPDVMDTWATSSLTPEIAGRWEDDPDLFSRMYPMDMRPQGHDIIRTWLFATTVRAHWEHGTAPWRNAALSGWILDPDRKKMSKSKGNVVTPLALFDQYSTDAVRYWSASARPGVDTAMTEDQMKVGRKLAMKLLNVSKFVLTFGTPADDAVTTDPIDTSMLAKLAAVVGDCTIAFDGFDYARSLERTEAFFWWFCDDYVELVKSRAYGTHGEAAAASALTALRTALSTIQRLFAPFIPFTTEEVWSWWQQGTIHRAAWPIADGAGGDPELLDVVCEVLAQVRRAKTEAKVSQRAGVERLLVLAPQAQIGAIEAGRADIMDAGSVARFDVETATELVCSVTLGESSPPL</sequence>
<feature type="domain" description="Aminoacyl-tRNA synthetase class Ia" evidence="10">
    <location>
        <begin position="17"/>
        <end position="101"/>
    </location>
</feature>
<evidence type="ECO:0000313" key="12">
    <source>
        <dbReference type="EMBL" id="CAB4866378.1"/>
    </source>
</evidence>
<dbReference type="SUPFAM" id="SSF47323">
    <property type="entry name" value="Anticodon-binding domain of a subclass of class I aminoacyl-tRNA synthetases"/>
    <property type="match status" value="1"/>
</dbReference>
<dbReference type="Gene3D" id="1.10.730.10">
    <property type="entry name" value="Isoleucyl-tRNA Synthetase, Domain 1"/>
    <property type="match status" value="1"/>
</dbReference>
<keyword evidence="3" id="KW-0436">Ligase</keyword>
<dbReference type="GO" id="GO:0006438">
    <property type="term" value="P:valyl-tRNA aminoacylation"/>
    <property type="evidence" value="ECO:0007669"/>
    <property type="project" value="InterPro"/>
</dbReference>
<evidence type="ECO:0000256" key="8">
    <source>
        <dbReference type="ARBA" id="ARBA00029936"/>
    </source>
</evidence>
<dbReference type="CDD" id="cd07962">
    <property type="entry name" value="Anticodon_Ia_Val"/>
    <property type="match status" value="1"/>
</dbReference>
<feature type="domain" description="Methionyl/Valyl/Leucyl/Isoleucyl-tRNA synthetase anticodon-binding" evidence="11">
    <location>
        <begin position="659"/>
        <end position="797"/>
    </location>
</feature>
<dbReference type="PANTHER" id="PTHR11946:SF93">
    <property type="entry name" value="VALINE--TRNA LIGASE, CHLOROPLASTIC_MITOCHONDRIAL 2"/>
    <property type="match status" value="1"/>
</dbReference>
<comment type="catalytic activity">
    <reaction evidence="9">
        <text>tRNA(Val) + L-valine + ATP = L-valyl-tRNA(Val) + AMP + diphosphate</text>
        <dbReference type="Rhea" id="RHEA:10704"/>
        <dbReference type="Rhea" id="RHEA-COMP:9672"/>
        <dbReference type="Rhea" id="RHEA-COMP:9708"/>
        <dbReference type="ChEBI" id="CHEBI:30616"/>
        <dbReference type="ChEBI" id="CHEBI:33019"/>
        <dbReference type="ChEBI" id="CHEBI:57762"/>
        <dbReference type="ChEBI" id="CHEBI:78442"/>
        <dbReference type="ChEBI" id="CHEBI:78537"/>
        <dbReference type="ChEBI" id="CHEBI:456215"/>
        <dbReference type="EC" id="6.1.1.9"/>
    </reaction>
</comment>
<dbReference type="InterPro" id="IPR022874">
    <property type="entry name" value="Valine-tRNA_ligase_type_2"/>
</dbReference>
<dbReference type="Pfam" id="PF00133">
    <property type="entry name" value="tRNA-synt_1"/>
    <property type="match status" value="2"/>
</dbReference>
<dbReference type="InterPro" id="IPR002300">
    <property type="entry name" value="aa-tRNA-synth_Ia"/>
</dbReference>
<evidence type="ECO:0000256" key="2">
    <source>
        <dbReference type="ARBA" id="ARBA00022490"/>
    </source>
</evidence>
<dbReference type="SUPFAM" id="SSF50677">
    <property type="entry name" value="ValRS/IleRS/LeuRS editing domain"/>
    <property type="match status" value="1"/>
</dbReference>
<proteinExistence type="inferred from homology"/>
<keyword evidence="6" id="KW-0648">Protein biosynthesis</keyword>
<reference evidence="12" key="1">
    <citation type="submission" date="2020-05" db="EMBL/GenBank/DDBJ databases">
        <authorList>
            <person name="Chiriac C."/>
            <person name="Salcher M."/>
            <person name="Ghai R."/>
            <person name="Kavagutti S V."/>
        </authorList>
    </citation>
    <scope>NUCLEOTIDE SEQUENCE</scope>
</reference>
<feature type="domain" description="Aminoacyl-tRNA synthetase class Ia" evidence="10">
    <location>
        <begin position="125"/>
        <end position="619"/>
    </location>
</feature>
<keyword evidence="2" id="KW-0963">Cytoplasm</keyword>
<dbReference type="GO" id="GO:0005524">
    <property type="term" value="F:ATP binding"/>
    <property type="evidence" value="ECO:0007669"/>
    <property type="project" value="UniProtKB-KW"/>
</dbReference>
<name>A0A6J7DAW5_9ZZZZ</name>
<dbReference type="InterPro" id="IPR013155">
    <property type="entry name" value="M/V/L/I-tRNA-synth_anticd-bd"/>
</dbReference>
<dbReference type="InterPro" id="IPR002303">
    <property type="entry name" value="Valyl-tRNA_ligase"/>
</dbReference>
<keyword evidence="4" id="KW-0547">Nucleotide-binding</keyword>
<evidence type="ECO:0000256" key="6">
    <source>
        <dbReference type="ARBA" id="ARBA00022917"/>
    </source>
</evidence>
<evidence type="ECO:0000256" key="7">
    <source>
        <dbReference type="ARBA" id="ARBA00023146"/>
    </source>
</evidence>
<gene>
    <name evidence="12" type="ORF">UFOPK3376_00566</name>
</gene>
<dbReference type="EMBL" id="CAFBLP010000009">
    <property type="protein sequence ID" value="CAB4866378.1"/>
    <property type="molecule type" value="Genomic_DNA"/>
</dbReference>
<dbReference type="AlphaFoldDB" id="A0A6J7DAW5"/>
<dbReference type="GO" id="GO:0004832">
    <property type="term" value="F:valine-tRNA ligase activity"/>
    <property type="evidence" value="ECO:0007669"/>
    <property type="project" value="UniProtKB-EC"/>
</dbReference>
<dbReference type="InterPro" id="IPR009008">
    <property type="entry name" value="Val/Leu/Ile-tRNA-synth_edit"/>
</dbReference>
<dbReference type="PROSITE" id="PS00178">
    <property type="entry name" value="AA_TRNA_LIGASE_I"/>
    <property type="match status" value="1"/>
</dbReference>
<dbReference type="HAMAP" id="MF_02005">
    <property type="entry name" value="Val_tRNA_synth_type2"/>
    <property type="match status" value="1"/>
</dbReference>
<dbReference type="GO" id="GO:0002161">
    <property type="term" value="F:aminoacyl-tRNA deacylase activity"/>
    <property type="evidence" value="ECO:0007669"/>
    <property type="project" value="InterPro"/>
</dbReference>
<keyword evidence="5" id="KW-0067">ATP-binding</keyword>
<dbReference type="InterPro" id="IPR014729">
    <property type="entry name" value="Rossmann-like_a/b/a_fold"/>
</dbReference>
<dbReference type="InterPro" id="IPR009080">
    <property type="entry name" value="tRNAsynth_Ia_anticodon-bd"/>
</dbReference>
<evidence type="ECO:0000256" key="3">
    <source>
        <dbReference type="ARBA" id="ARBA00022598"/>
    </source>
</evidence>
<evidence type="ECO:0000256" key="4">
    <source>
        <dbReference type="ARBA" id="ARBA00022741"/>
    </source>
</evidence>
<dbReference type="Pfam" id="PF08264">
    <property type="entry name" value="Anticodon_1"/>
    <property type="match status" value="1"/>
</dbReference>
<protein>
    <recommendedName>
        <fullName evidence="1">valine--tRNA ligase</fullName>
        <ecNumber evidence="1">6.1.1.9</ecNumber>
    </recommendedName>
    <alternativeName>
        <fullName evidence="8">Valyl-tRNA synthetase</fullName>
    </alternativeName>
</protein>
<evidence type="ECO:0000256" key="5">
    <source>
        <dbReference type="ARBA" id="ARBA00022840"/>
    </source>
</evidence>
<keyword evidence="7" id="KW-0030">Aminoacyl-tRNA synthetase</keyword>
<evidence type="ECO:0000259" key="10">
    <source>
        <dbReference type="Pfam" id="PF00133"/>
    </source>
</evidence>
<evidence type="ECO:0000259" key="11">
    <source>
        <dbReference type="Pfam" id="PF08264"/>
    </source>
</evidence>
<dbReference type="EC" id="6.1.1.9" evidence="1"/>
<dbReference type="GO" id="GO:0005829">
    <property type="term" value="C:cytosol"/>
    <property type="evidence" value="ECO:0007669"/>
    <property type="project" value="TreeGrafter"/>
</dbReference>
<dbReference type="SUPFAM" id="SSF52374">
    <property type="entry name" value="Nucleotidylyl transferase"/>
    <property type="match status" value="1"/>
</dbReference>
<dbReference type="Gene3D" id="3.40.50.620">
    <property type="entry name" value="HUPs"/>
    <property type="match status" value="2"/>
</dbReference>
<accession>A0A6J7DAW5</accession>
<evidence type="ECO:0000256" key="9">
    <source>
        <dbReference type="ARBA" id="ARBA00047552"/>
    </source>
</evidence>